<proteinExistence type="predicted"/>
<dbReference type="EMBL" id="BQNB010021827">
    <property type="protein sequence ID" value="GJU10454.1"/>
    <property type="molecule type" value="Genomic_DNA"/>
</dbReference>
<dbReference type="Proteomes" id="UP001151760">
    <property type="component" value="Unassembled WGS sequence"/>
</dbReference>
<evidence type="ECO:0000313" key="2">
    <source>
        <dbReference type="EMBL" id="GJU10454.1"/>
    </source>
</evidence>
<keyword evidence="3" id="KW-1185">Reference proteome</keyword>
<protein>
    <submittedName>
        <fullName evidence="2">Uncharacterized protein</fullName>
    </submittedName>
</protein>
<reference evidence="2" key="2">
    <citation type="submission" date="2022-01" db="EMBL/GenBank/DDBJ databases">
        <authorList>
            <person name="Yamashiro T."/>
            <person name="Shiraishi A."/>
            <person name="Satake H."/>
            <person name="Nakayama K."/>
        </authorList>
    </citation>
    <scope>NUCLEOTIDE SEQUENCE</scope>
</reference>
<sequence length="325" mass="36755">MPTRSTARTIKHNMVAFLKKPNESVGFTEVVDFLKGAICGSRINSLEKELKETTGDTRNVVLQIIGSRREISPPIWRQAKTLSKLLLRVLARKNQLIRARDTGEISSLWLKRLISGLDAEEEINTQVERVQREGKAPMVEEDIQATHKTKEQIRQEEAGLEEAIKTTKEKKSSGEKVAEVKEEEQVKRTGKRKKQKARKGINVNKSAQEDSETNKEESVEAYETYSFELQNLICVNWKIISASTKKSIEQIGLKMLMTECFGVISGLCFDPPLNEDAILELTTITKDDGKMNEVCYKLLKMIEKQAGIRKLIDVINEAVGIFFGN</sequence>
<evidence type="ECO:0000256" key="1">
    <source>
        <dbReference type="SAM" id="MobiDB-lite"/>
    </source>
</evidence>
<reference evidence="2" key="1">
    <citation type="journal article" date="2022" name="Int. J. Mol. Sci.">
        <title>Draft Genome of Tanacetum Coccineum: Genomic Comparison of Closely Related Tanacetum-Family Plants.</title>
        <authorList>
            <person name="Yamashiro T."/>
            <person name="Shiraishi A."/>
            <person name="Nakayama K."/>
            <person name="Satake H."/>
        </authorList>
    </citation>
    <scope>NUCLEOTIDE SEQUENCE</scope>
</reference>
<accession>A0ABQ5JH54</accession>
<comment type="caution">
    <text evidence="2">The sequence shown here is derived from an EMBL/GenBank/DDBJ whole genome shotgun (WGS) entry which is preliminary data.</text>
</comment>
<feature type="compositionally biased region" description="Basic and acidic residues" evidence="1">
    <location>
        <begin position="166"/>
        <end position="187"/>
    </location>
</feature>
<gene>
    <name evidence="2" type="ORF">Tco_1132850</name>
</gene>
<feature type="compositionally biased region" description="Basic residues" evidence="1">
    <location>
        <begin position="188"/>
        <end position="199"/>
    </location>
</feature>
<feature type="region of interest" description="Disordered" evidence="1">
    <location>
        <begin position="166"/>
        <end position="216"/>
    </location>
</feature>
<evidence type="ECO:0000313" key="3">
    <source>
        <dbReference type="Proteomes" id="UP001151760"/>
    </source>
</evidence>
<name>A0ABQ5JH54_9ASTR</name>
<organism evidence="2 3">
    <name type="scientific">Tanacetum coccineum</name>
    <dbReference type="NCBI Taxonomy" id="301880"/>
    <lineage>
        <taxon>Eukaryota</taxon>
        <taxon>Viridiplantae</taxon>
        <taxon>Streptophyta</taxon>
        <taxon>Embryophyta</taxon>
        <taxon>Tracheophyta</taxon>
        <taxon>Spermatophyta</taxon>
        <taxon>Magnoliopsida</taxon>
        <taxon>eudicotyledons</taxon>
        <taxon>Gunneridae</taxon>
        <taxon>Pentapetalae</taxon>
        <taxon>asterids</taxon>
        <taxon>campanulids</taxon>
        <taxon>Asterales</taxon>
        <taxon>Asteraceae</taxon>
        <taxon>Asteroideae</taxon>
        <taxon>Anthemideae</taxon>
        <taxon>Anthemidinae</taxon>
        <taxon>Tanacetum</taxon>
    </lineage>
</organism>